<dbReference type="SMART" id="SM00220">
    <property type="entry name" value="S_TKc"/>
    <property type="match status" value="1"/>
</dbReference>
<gene>
    <name evidence="8" type="ORF">EUA94_17705</name>
</gene>
<evidence type="ECO:0000256" key="1">
    <source>
        <dbReference type="ARBA" id="ARBA00022679"/>
    </source>
</evidence>
<evidence type="ECO:0000256" key="2">
    <source>
        <dbReference type="ARBA" id="ARBA00022741"/>
    </source>
</evidence>
<dbReference type="InterPro" id="IPR050660">
    <property type="entry name" value="NEK_Ser/Thr_kinase"/>
</dbReference>
<dbReference type="GO" id="GO:0005524">
    <property type="term" value="F:ATP binding"/>
    <property type="evidence" value="ECO:0007669"/>
    <property type="project" value="UniProtKB-KW"/>
</dbReference>
<organism evidence="8 9">
    <name type="scientific">Nocardioides zhouii</name>
    <dbReference type="NCBI Taxonomy" id="1168729"/>
    <lineage>
        <taxon>Bacteria</taxon>
        <taxon>Bacillati</taxon>
        <taxon>Actinomycetota</taxon>
        <taxon>Actinomycetes</taxon>
        <taxon>Propionibacteriales</taxon>
        <taxon>Nocardioidaceae</taxon>
        <taxon>Nocardioides</taxon>
    </lineage>
</organism>
<keyword evidence="6" id="KW-0472">Membrane</keyword>
<evidence type="ECO:0000313" key="9">
    <source>
        <dbReference type="Proteomes" id="UP000291101"/>
    </source>
</evidence>
<dbReference type="OrthoDB" id="1492512at2"/>
<dbReference type="PANTHER" id="PTHR43671">
    <property type="entry name" value="SERINE/THREONINE-PROTEIN KINASE NEK"/>
    <property type="match status" value="1"/>
</dbReference>
<dbReference type="GO" id="GO:0004674">
    <property type="term" value="F:protein serine/threonine kinase activity"/>
    <property type="evidence" value="ECO:0007669"/>
    <property type="project" value="TreeGrafter"/>
</dbReference>
<evidence type="ECO:0000259" key="7">
    <source>
        <dbReference type="PROSITE" id="PS50011"/>
    </source>
</evidence>
<feature type="transmembrane region" description="Helical" evidence="6">
    <location>
        <begin position="434"/>
        <end position="455"/>
    </location>
</feature>
<proteinExistence type="predicted"/>
<feature type="region of interest" description="Disordered" evidence="5">
    <location>
        <begin position="216"/>
        <end position="236"/>
    </location>
</feature>
<sequence length="464" mass="50714">MSRGAARPGARRPRQRQHHHRGGRPGAQRGTHDPDRTAVTRPHRPPYWASPVTAEERRPAVPPSTPDTPSAEGGAPGATPRHVIVGKSGVAYSLYEPLRVGGAGAFGQLWTGQYTAADGSHPTVAVKILDQRSLVRDDAARAEFERGRDRGPHVVRFRDHSADGADPAFVVMDYLPGVNLQRWVEDNGTHGDAELAALLSALASALEHIYGEHDSTRRSYHGDLSPKNLMRVPPTDEAPRPRYVVLDFGHGHRDQTLTPSSVVHPARYVTPEANRPISELGEHLIYSDVHLAAQVVLYALSGDHPTTWGSTDVGRDLAELGQRIPSSAPPALRDLLVRMLEVDIRTRARRARLSRVTRELRSIADDLLGTSGRSHRTAPDQPRSVARRVLPRAGRTLLGLASGLVVGLVAARWMTPRLEGWGIVPIGTEAPQEFAVALMLAWGGLFVLATGLWLIRRRTRKRVA</sequence>
<name>A0A4Q2SJI2_9ACTN</name>
<protein>
    <recommendedName>
        <fullName evidence="7">Protein kinase domain-containing protein</fullName>
    </recommendedName>
</protein>
<accession>A0A4Q2SJI2</accession>
<evidence type="ECO:0000256" key="6">
    <source>
        <dbReference type="SAM" id="Phobius"/>
    </source>
</evidence>
<feature type="transmembrane region" description="Helical" evidence="6">
    <location>
        <begin position="397"/>
        <end position="414"/>
    </location>
</feature>
<keyword evidence="9" id="KW-1185">Reference proteome</keyword>
<keyword evidence="4" id="KW-0067">ATP-binding</keyword>
<dbReference type="AlphaFoldDB" id="A0A4Q2SJI2"/>
<dbReference type="Pfam" id="PF00069">
    <property type="entry name" value="Pkinase"/>
    <property type="match status" value="1"/>
</dbReference>
<comment type="caution">
    <text evidence="8">The sequence shown here is derived from an EMBL/GenBank/DDBJ whole genome shotgun (WGS) entry which is preliminary data.</text>
</comment>
<feature type="domain" description="Protein kinase" evidence="7">
    <location>
        <begin position="95"/>
        <end position="368"/>
    </location>
</feature>
<keyword evidence="1" id="KW-0808">Transferase</keyword>
<reference evidence="8 9" key="1">
    <citation type="submission" date="2019-01" db="EMBL/GenBank/DDBJ databases">
        <title>Novel species of Nocardioides.</title>
        <authorList>
            <person name="Liu Q."/>
            <person name="X Y.-H."/>
        </authorList>
    </citation>
    <scope>NUCLEOTIDE SEQUENCE [LARGE SCALE GENOMIC DNA]</scope>
    <source>
        <strain evidence="8 9">HLT2-9</strain>
    </source>
</reference>
<keyword evidence="3" id="KW-0418">Kinase</keyword>
<keyword evidence="2" id="KW-0547">Nucleotide-binding</keyword>
<keyword evidence="6" id="KW-0812">Transmembrane</keyword>
<dbReference type="InterPro" id="IPR011009">
    <property type="entry name" value="Kinase-like_dom_sf"/>
</dbReference>
<dbReference type="SUPFAM" id="SSF56112">
    <property type="entry name" value="Protein kinase-like (PK-like)"/>
    <property type="match status" value="1"/>
</dbReference>
<feature type="compositionally biased region" description="Basic residues" evidence="5">
    <location>
        <begin position="9"/>
        <end position="23"/>
    </location>
</feature>
<evidence type="ECO:0000313" key="8">
    <source>
        <dbReference type="EMBL" id="RYC05736.1"/>
    </source>
</evidence>
<dbReference type="EMBL" id="SDWV01000021">
    <property type="protein sequence ID" value="RYC05736.1"/>
    <property type="molecule type" value="Genomic_DNA"/>
</dbReference>
<dbReference type="Gene3D" id="1.10.510.10">
    <property type="entry name" value="Transferase(Phosphotransferase) domain 1"/>
    <property type="match status" value="1"/>
</dbReference>
<evidence type="ECO:0000256" key="5">
    <source>
        <dbReference type="SAM" id="MobiDB-lite"/>
    </source>
</evidence>
<feature type="region of interest" description="Disordered" evidence="5">
    <location>
        <begin position="1"/>
        <end position="81"/>
    </location>
</feature>
<keyword evidence="6" id="KW-1133">Transmembrane helix</keyword>
<dbReference type="InterPro" id="IPR000719">
    <property type="entry name" value="Prot_kinase_dom"/>
</dbReference>
<dbReference type="Proteomes" id="UP000291101">
    <property type="component" value="Unassembled WGS sequence"/>
</dbReference>
<dbReference type="PANTHER" id="PTHR43671:SF106">
    <property type="entry name" value="NIMA-LIKE KINASE"/>
    <property type="match status" value="1"/>
</dbReference>
<evidence type="ECO:0000256" key="3">
    <source>
        <dbReference type="ARBA" id="ARBA00022777"/>
    </source>
</evidence>
<dbReference type="PROSITE" id="PS50011">
    <property type="entry name" value="PROTEIN_KINASE_DOM"/>
    <property type="match status" value="1"/>
</dbReference>
<evidence type="ECO:0000256" key="4">
    <source>
        <dbReference type="ARBA" id="ARBA00022840"/>
    </source>
</evidence>